<protein>
    <submittedName>
        <fullName evidence="5">MBL fold metallo-hydrolase</fullName>
    </submittedName>
</protein>
<dbReference type="CDD" id="cd07721">
    <property type="entry name" value="yflN-like_MBL-fold"/>
    <property type="match status" value="1"/>
</dbReference>
<dbReference type="Pfam" id="PF00753">
    <property type="entry name" value="Lactamase_B"/>
    <property type="match status" value="1"/>
</dbReference>
<comment type="catalytic activity">
    <reaction evidence="3">
        <text>3',5'-cyclic UMP + H2O = UMP + H(+)</text>
        <dbReference type="Rhea" id="RHEA:70575"/>
        <dbReference type="ChEBI" id="CHEBI:15377"/>
        <dbReference type="ChEBI" id="CHEBI:15378"/>
        <dbReference type="ChEBI" id="CHEBI:57865"/>
        <dbReference type="ChEBI" id="CHEBI:184387"/>
    </reaction>
    <physiologicalReaction direction="left-to-right" evidence="3">
        <dbReference type="Rhea" id="RHEA:70576"/>
    </physiologicalReaction>
</comment>
<keyword evidence="5" id="KW-0378">Hydrolase</keyword>
<organism evidence="5 6">
    <name type="scientific">Cohnella pontilimi</name>
    <dbReference type="NCBI Taxonomy" id="2564100"/>
    <lineage>
        <taxon>Bacteria</taxon>
        <taxon>Bacillati</taxon>
        <taxon>Bacillota</taxon>
        <taxon>Bacilli</taxon>
        <taxon>Bacillales</taxon>
        <taxon>Paenibacillaceae</taxon>
        <taxon>Cohnella</taxon>
    </lineage>
</organism>
<evidence type="ECO:0000256" key="3">
    <source>
        <dbReference type="ARBA" id="ARBA00048505"/>
    </source>
</evidence>
<comment type="function">
    <text evidence="2">Counteracts the endogenous Pycsar antiviral defense system. Phosphodiesterase that enables metal-dependent hydrolysis of host cyclic nucleotide Pycsar defense signals such as cCMP and cUMP.</text>
</comment>
<dbReference type="AlphaFoldDB" id="A0A4U0FAM4"/>
<name>A0A4U0FAM4_9BACL</name>
<dbReference type="GO" id="GO:0016787">
    <property type="term" value="F:hydrolase activity"/>
    <property type="evidence" value="ECO:0007669"/>
    <property type="project" value="UniProtKB-KW"/>
</dbReference>
<dbReference type="PANTHER" id="PTHR42951">
    <property type="entry name" value="METALLO-BETA-LACTAMASE DOMAIN-CONTAINING"/>
    <property type="match status" value="1"/>
</dbReference>
<dbReference type="InterPro" id="IPR001279">
    <property type="entry name" value="Metallo-B-lactamas"/>
</dbReference>
<dbReference type="Proteomes" id="UP000309673">
    <property type="component" value="Unassembled WGS sequence"/>
</dbReference>
<dbReference type="InterPro" id="IPR036866">
    <property type="entry name" value="RibonucZ/Hydroxyglut_hydro"/>
</dbReference>
<dbReference type="OrthoDB" id="9802248at2"/>
<keyword evidence="6" id="KW-1185">Reference proteome</keyword>
<dbReference type="PANTHER" id="PTHR42951:SF17">
    <property type="entry name" value="METALLO-BETA-LACTAMASE DOMAIN-CONTAINING PROTEIN"/>
    <property type="match status" value="1"/>
</dbReference>
<comment type="catalytic activity">
    <reaction evidence="1">
        <text>3',5'-cyclic CMP + H2O = CMP + H(+)</text>
        <dbReference type="Rhea" id="RHEA:72675"/>
        <dbReference type="ChEBI" id="CHEBI:15377"/>
        <dbReference type="ChEBI" id="CHEBI:15378"/>
        <dbReference type="ChEBI" id="CHEBI:58003"/>
        <dbReference type="ChEBI" id="CHEBI:60377"/>
    </reaction>
    <physiologicalReaction direction="left-to-right" evidence="1">
        <dbReference type="Rhea" id="RHEA:72676"/>
    </physiologicalReaction>
</comment>
<sequence length="262" mass="29363">MTESLPNNLMYMRCLIANVVFVGQPDAHDWVLVDAGVHTYADNIANAAKKRFRSARPRAIVLTHAHFDHIGSLGKLLEMWESIPVYAHEKELPYVTGKADYPEPDPSVGGGLMARISPLYPHTAIDISSHVRPLPQDGSVPELPGWRWIHTPGHTEGHVSFFRDHDRVLIAGDAFITVKQESAFAVATQEKEIHGPPAYWTPDWYEAWESVKKLEDMKPEIAITGHGVPMLGEELRQSLARLAKDFDKLAIPEQGRYVPQHS</sequence>
<evidence type="ECO:0000259" key="4">
    <source>
        <dbReference type="SMART" id="SM00849"/>
    </source>
</evidence>
<gene>
    <name evidence="5" type="ORF">E5161_11315</name>
</gene>
<evidence type="ECO:0000256" key="1">
    <source>
        <dbReference type="ARBA" id="ARBA00034221"/>
    </source>
</evidence>
<dbReference type="EMBL" id="SUPK01000005">
    <property type="protein sequence ID" value="TJY41787.1"/>
    <property type="molecule type" value="Genomic_DNA"/>
</dbReference>
<dbReference type="RefSeq" id="WP_136777922.1">
    <property type="nucleotide sequence ID" value="NZ_SUPK01000005.1"/>
</dbReference>
<comment type="caution">
    <text evidence="5">The sequence shown here is derived from an EMBL/GenBank/DDBJ whole genome shotgun (WGS) entry which is preliminary data.</text>
</comment>
<dbReference type="SMART" id="SM00849">
    <property type="entry name" value="Lactamase_B"/>
    <property type="match status" value="1"/>
</dbReference>
<accession>A0A4U0FAM4</accession>
<reference evidence="5 6" key="1">
    <citation type="submission" date="2019-04" db="EMBL/GenBank/DDBJ databases">
        <title>Cohnella sp. nov., isolated from soil.</title>
        <authorList>
            <person name="Kim W."/>
        </authorList>
    </citation>
    <scope>NUCLEOTIDE SEQUENCE [LARGE SCALE GENOMIC DNA]</scope>
    <source>
        <strain evidence="5 6">CAU 1483</strain>
    </source>
</reference>
<evidence type="ECO:0000313" key="6">
    <source>
        <dbReference type="Proteomes" id="UP000309673"/>
    </source>
</evidence>
<dbReference type="InterPro" id="IPR050855">
    <property type="entry name" value="NDM-1-like"/>
</dbReference>
<dbReference type="SUPFAM" id="SSF56281">
    <property type="entry name" value="Metallo-hydrolase/oxidoreductase"/>
    <property type="match status" value="1"/>
</dbReference>
<proteinExistence type="predicted"/>
<feature type="domain" description="Metallo-beta-lactamase" evidence="4">
    <location>
        <begin position="16"/>
        <end position="226"/>
    </location>
</feature>
<dbReference type="Gene3D" id="3.60.15.10">
    <property type="entry name" value="Ribonuclease Z/Hydroxyacylglutathione hydrolase-like"/>
    <property type="match status" value="1"/>
</dbReference>
<evidence type="ECO:0000313" key="5">
    <source>
        <dbReference type="EMBL" id="TJY41787.1"/>
    </source>
</evidence>
<evidence type="ECO:0000256" key="2">
    <source>
        <dbReference type="ARBA" id="ARBA00034301"/>
    </source>
</evidence>